<dbReference type="InterPro" id="IPR017441">
    <property type="entry name" value="Protein_kinase_ATP_BS"/>
</dbReference>
<reference evidence="8" key="1">
    <citation type="submission" date="2015-07" db="EMBL/GenBank/DDBJ databases">
        <title>Transcriptome Assembly of Anthurium amnicola.</title>
        <authorList>
            <person name="Suzuki J."/>
        </authorList>
    </citation>
    <scope>NUCLEOTIDE SEQUENCE</scope>
</reference>
<dbReference type="GO" id="GO:0005776">
    <property type="term" value="C:autophagosome"/>
    <property type="evidence" value="ECO:0007669"/>
    <property type="project" value="TreeGrafter"/>
</dbReference>
<keyword evidence="4 5" id="KW-0067">ATP-binding</keyword>
<sequence>MMFKRSTSTPVRPVAPAIEEPITRYQQPLKPGPLSSPSILPFNIGSTIVNPVDGSAYHLIQPLGNGSYAVVYMVLEKNTGKYYALKCLSKANLSDYHLEIQHNEVRIHERLSHPNIVKLDNYFDTPDWLFLVLEYCEGQDLYYWLTQNNDDKDPITGRLLSEKEHMAIVKDVFIQILDAVGYCHKNGVAHRDLKPENFIVMIKNDDEFKGIQVKLTDFGLATDEIDSVDFDCGSKPYMSYECRNPTNDTYNTRLADIWSLGIILLNLLYRRSPWADPNSEECKTFASFQLDKSSFLTEKFSAMPKSVAQFFASRVFCNAEEGRISIEEWKNWCEKFVERMLDDEIVLDDVFDDLPQELTKSLSSISKESSSFAQRQHGHDRNQSWSDVVGEFENEIDSNILMTTSKYNSRSSSKKSPRNPVETNVELNKKDRDDENQESGNNSDADSGFGTDDDININGNIIKRLKEREGKMNENPNSTKALSVSPPKVIYCKPKPWGDYRSRGHQRENSEGGSTISNVANNNHWSSYNQRRERLEQRRKEKQEQTLNSLGAYRRRGSINTDANDSFTPNRPFIDHTPRRRPQRPSNVNQESIYTAPPRRNVQTPRSPPRKKSSQSINNLSFTSSPPKASVDVHQSNVYNTSSNSIEAIVSSNTSKPQRPLGSDDKTPKKVGKSTKNHLGKMLAGVVMFNRGVKVGGQAINESD</sequence>
<evidence type="ECO:0000259" key="7">
    <source>
        <dbReference type="PROSITE" id="PS50011"/>
    </source>
</evidence>
<dbReference type="GO" id="GO:0005524">
    <property type="term" value="F:ATP binding"/>
    <property type="evidence" value="ECO:0007669"/>
    <property type="project" value="UniProtKB-UniRule"/>
</dbReference>
<evidence type="ECO:0000313" key="8">
    <source>
        <dbReference type="EMBL" id="JAT57648.1"/>
    </source>
</evidence>
<keyword evidence="3" id="KW-0418">Kinase</keyword>
<protein>
    <submittedName>
        <fullName evidence="8">Negative regulator of sexual conjugation and meiosis</fullName>
    </submittedName>
</protein>
<dbReference type="PROSITE" id="PS00108">
    <property type="entry name" value="PROTEIN_KINASE_ST"/>
    <property type="match status" value="1"/>
</dbReference>
<dbReference type="PANTHER" id="PTHR24348">
    <property type="entry name" value="SERINE/THREONINE-PROTEIN KINASE UNC-51-RELATED"/>
    <property type="match status" value="1"/>
</dbReference>
<accession>A0A1D1YSL5</accession>
<dbReference type="AlphaFoldDB" id="A0A1D1YSL5"/>
<feature type="region of interest" description="Disordered" evidence="6">
    <location>
        <begin position="404"/>
        <end position="632"/>
    </location>
</feature>
<feature type="region of interest" description="Disordered" evidence="6">
    <location>
        <begin position="651"/>
        <end position="678"/>
    </location>
</feature>
<dbReference type="EMBL" id="GDJX01010288">
    <property type="protein sequence ID" value="JAT57648.1"/>
    <property type="molecule type" value="Transcribed_RNA"/>
</dbReference>
<dbReference type="Gene3D" id="1.10.510.10">
    <property type="entry name" value="Transferase(Phosphotransferase) domain 1"/>
    <property type="match status" value="1"/>
</dbReference>
<dbReference type="InterPro" id="IPR011009">
    <property type="entry name" value="Kinase-like_dom_sf"/>
</dbReference>
<dbReference type="SUPFAM" id="SSF56112">
    <property type="entry name" value="Protein kinase-like (PK-like)"/>
    <property type="match status" value="1"/>
</dbReference>
<dbReference type="InterPro" id="IPR008271">
    <property type="entry name" value="Ser/Thr_kinase_AS"/>
</dbReference>
<feature type="compositionally biased region" description="Polar residues" evidence="6">
    <location>
        <begin position="615"/>
        <end position="632"/>
    </location>
</feature>
<dbReference type="InterPro" id="IPR045269">
    <property type="entry name" value="Atg1-like"/>
</dbReference>
<dbReference type="GO" id="GO:0000407">
    <property type="term" value="C:phagophore assembly site"/>
    <property type="evidence" value="ECO:0007669"/>
    <property type="project" value="TreeGrafter"/>
</dbReference>
<gene>
    <name evidence="8" type="primary">ran1_11</name>
    <name evidence="8" type="ORF">g.96548</name>
</gene>
<evidence type="ECO:0000256" key="3">
    <source>
        <dbReference type="ARBA" id="ARBA00022777"/>
    </source>
</evidence>
<evidence type="ECO:0000256" key="6">
    <source>
        <dbReference type="SAM" id="MobiDB-lite"/>
    </source>
</evidence>
<name>A0A1D1YSL5_9ARAE</name>
<feature type="compositionally biased region" description="Basic and acidic residues" evidence="6">
    <location>
        <begin position="496"/>
        <end position="510"/>
    </location>
</feature>
<keyword evidence="2 5" id="KW-0547">Nucleotide-binding</keyword>
<dbReference type="PROSITE" id="PS50011">
    <property type="entry name" value="PROTEIN_KINASE_DOM"/>
    <property type="match status" value="1"/>
</dbReference>
<dbReference type="PROSITE" id="PS00107">
    <property type="entry name" value="PROTEIN_KINASE_ATP"/>
    <property type="match status" value="1"/>
</dbReference>
<dbReference type="GO" id="GO:0016020">
    <property type="term" value="C:membrane"/>
    <property type="evidence" value="ECO:0007669"/>
    <property type="project" value="TreeGrafter"/>
</dbReference>
<feature type="binding site" evidence="5">
    <location>
        <position position="86"/>
    </location>
    <ligand>
        <name>ATP</name>
        <dbReference type="ChEBI" id="CHEBI:30616"/>
    </ligand>
</feature>
<feature type="compositionally biased region" description="Polar residues" evidence="6">
    <location>
        <begin position="584"/>
        <end position="593"/>
    </location>
</feature>
<dbReference type="InterPro" id="IPR000719">
    <property type="entry name" value="Prot_kinase_dom"/>
</dbReference>
<evidence type="ECO:0000256" key="1">
    <source>
        <dbReference type="ARBA" id="ARBA00022679"/>
    </source>
</evidence>
<dbReference type="GO" id="GO:0004674">
    <property type="term" value="F:protein serine/threonine kinase activity"/>
    <property type="evidence" value="ECO:0007669"/>
    <property type="project" value="InterPro"/>
</dbReference>
<dbReference type="GO" id="GO:0000045">
    <property type="term" value="P:autophagosome assembly"/>
    <property type="evidence" value="ECO:0007669"/>
    <property type="project" value="TreeGrafter"/>
</dbReference>
<organism evidence="8">
    <name type="scientific">Anthurium amnicola</name>
    <dbReference type="NCBI Taxonomy" id="1678845"/>
    <lineage>
        <taxon>Eukaryota</taxon>
        <taxon>Viridiplantae</taxon>
        <taxon>Streptophyta</taxon>
        <taxon>Embryophyta</taxon>
        <taxon>Tracheophyta</taxon>
        <taxon>Spermatophyta</taxon>
        <taxon>Magnoliopsida</taxon>
        <taxon>Liliopsida</taxon>
        <taxon>Araceae</taxon>
        <taxon>Pothoideae</taxon>
        <taxon>Potheae</taxon>
        <taxon>Anthurium</taxon>
    </lineage>
</organism>
<evidence type="ECO:0000256" key="2">
    <source>
        <dbReference type="ARBA" id="ARBA00022741"/>
    </source>
</evidence>
<feature type="compositionally biased region" description="Polar residues" evidence="6">
    <location>
        <begin position="558"/>
        <end position="569"/>
    </location>
</feature>
<feature type="compositionally biased region" description="Polar residues" evidence="6">
    <location>
        <begin position="511"/>
        <end position="529"/>
    </location>
</feature>
<proteinExistence type="predicted"/>
<dbReference type="SMART" id="SM00220">
    <property type="entry name" value="S_TKc"/>
    <property type="match status" value="1"/>
</dbReference>
<evidence type="ECO:0000256" key="4">
    <source>
        <dbReference type="ARBA" id="ARBA00022840"/>
    </source>
</evidence>
<dbReference type="Pfam" id="PF00069">
    <property type="entry name" value="Pkinase"/>
    <property type="match status" value="1"/>
</dbReference>
<dbReference type="FunFam" id="3.30.200.20:FF:000042">
    <property type="entry name" value="Aurora kinase A"/>
    <property type="match status" value="1"/>
</dbReference>
<feature type="compositionally biased region" description="Basic and acidic residues" evidence="6">
    <location>
        <begin position="530"/>
        <end position="544"/>
    </location>
</feature>
<feature type="compositionally biased region" description="Basic residues" evidence="6">
    <location>
        <begin position="669"/>
        <end position="678"/>
    </location>
</feature>
<dbReference type="PANTHER" id="PTHR24348:SF22">
    <property type="entry name" value="NON-SPECIFIC SERINE_THREONINE PROTEIN KINASE"/>
    <property type="match status" value="1"/>
</dbReference>
<dbReference type="GO" id="GO:0005829">
    <property type="term" value="C:cytosol"/>
    <property type="evidence" value="ECO:0007669"/>
    <property type="project" value="TreeGrafter"/>
</dbReference>
<dbReference type="GO" id="GO:0010506">
    <property type="term" value="P:regulation of autophagy"/>
    <property type="evidence" value="ECO:0007669"/>
    <property type="project" value="InterPro"/>
</dbReference>
<evidence type="ECO:0000256" key="5">
    <source>
        <dbReference type="PROSITE-ProRule" id="PRU10141"/>
    </source>
</evidence>
<keyword evidence="1" id="KW-0808">Transferase</keyword>
<feature type="domain" description="Protein kinase" evidence="7">
    <location>
        <begin position="57"/>
        <end position="337"/>
    </location>
</feature>